<dbReference type="PRINTS" id="PR00737">
    <property type="entry name" value="GLHYDRLASE16"/>
</dbReference>
<dbReference type="PANTHER" id="PTHR31062">
    <property type="entry name" value="XYLOGLUCAN ENDOTRANSGLUCOSYLASE/HYDROLASE PROTEIN 8-RELATED"/>
    <property type="match status" value="1"/>
</dbReference>
<keyword evidence="6" id="KW-0134">Cell wall</keyword>
<keyword evidence="6" id="KW-0052">Apoplast</keyword>
<comment type="PTM">
    <text evidence="6">Contains at least one intrachain disulfide bond essential for its enzymatic activity.</text>
</comment>
<dbReference type="EMBL" id="BAABME010003085">
    <property type="protein sequence ID" value="GAA0157351.1"/>
    <property type="molecule type" value="Genomic_DNA"/>
</dbReference>
<feature type="active site" description="Proton donor" evidence="5">
    <location>
        <position position="81"/>
    </location>
</feature>
<dbReference type="Pfam" id="PF06955">
    <property type="entry name" value="XET_C"/>
    <property type="match status" value="1"/>
</dbReference>
<dbReference type="GO" id="GO:0048046">
    <property type="term" value="C:apoplast"/>
    <property type="evidence" value="ECO:0007669"/>
    <property type="project" value="UniProtKB-SubCell"/>
</dbReference>
<evidence type="ECO:0000256" key="6">
    <source>
        <dbReference type="RuleBase" id="RU361120"/>
    </source>
</evidence>
<sequence>MEFDRNYNITWGKEHVGFDNQGSEVMLSLDEHSGAGFGSKLSYGSGIFQMRMKIPPKDSAGVITTFYLTSFDNAHDELDFEFMGNGEGKPITLQTNVFVDGQGGREQRFYLWFDPTTQFHTYKILWNDHTIVFYVDDTPIRIFKNNTRNGVPYPSKAMQVECSIWNASWAGQTPIDWSHAPYIAHYQGFSINDTCSSICNHQDCSGVQHCSSSEYWWNSKNLWQLDTNQQKKYKYVTTKYMTYDYCTDRERYPNPPIECNFNRFDAI</sequence>
<comment type="subcellular location">
    <subcellularLocation>
        <location evidence="6">Secreted</location>
        <location evidence="6">Cell wall</location>
    </subcellularLocation>
    <subcellularLocation>
        <location evidence="6">Secreted</location>
        <location evidence="6">Extracellular space</location>
        <location evidence="6">Apoplast</location>
    </subcellularLocation>
</comment>
<evidence type="ECO:0000259" key="7">
    <source>
        <dbReference type="PROSITE" id="PS51762"/>
    </source>
</evidence>
<protein>
    <recommendedName>
        <fullName evidence="6">Xyloglucan endotransglucosylase/hydrolase</fullName>
        <ecNumber evidence="6">2.4.1.207</ecNumber>
    </recommendedName>
</protein>
<organism evidence="8 9">
    <name type="scientific">Lithospermum erythrorhizon</name>
    <name type="common">Purple gromwell</name>
    <name type="synonym">Lithospermum officinale var. erythrorhizon</name>
    <dbReference type="NCBI Taxonomy" id="34254"/>
    <lineage>
        <taxon>Eukaryota</taxon>
        <taxon>Viridiplantae</taxon>
        <taxon>Streptophyta</taxon>
        <taxon>Embryophyta</taxon>
        <taxon>Tracheophyta</taxon>
        <taxon>Spermatophyta</taxon>
        <taxon>Magnoliopsida</taxon>
        <taxon>eudicotyledons</taxon>
        <taxon>Gunneridae</taxon>
        <taxon>Pentapetalae</taxon>
        <taxon>asterids</taxon>
        <taxon>lamiids</taxon>
        <taxon>Boraginales</taxon>
        <taxon>Boraginaceae</taxon>
        <taxon>Boraginoideae</taxon>
        <taxon>Lithospermeae</taxon>
        <taxon>Lithospermum</taxon>
    </lineage>
</organism>
<proteinExistence type="inferred from homology"/>
<dbReference type="GO" id="GO:0042546">
    <property type="term" value="P:cell wall biogenesis"/>
    <property type="evidence" value="ECO:0007669"/>
    <property type="project" value="InterPro"/>
</dbReference>
<dbReference type="InterPro" id="IPR000757">
    <property type="entry name" value="Beta-glucanase-like"/>
</dbReference>
<reference evidence="8 9" key="1">
    <citation type="submission" date="2024-01" db="EMBL/GenBank/DDBJ databases">
        <title>The complete chloroplast genome sequence of Lithospermum erythrorhizon: insights into the phylogenetic relationship among Boraginaceae species and the maternal lineages of purple gromwells.</title>
        <authorList>
            <person name="Okada T."/>
            <person name="Watanabe K."/>
        </authorList>
    </citation>
    <scope>NUCLEOTIDE SEQUENCE [LARGE SCALE GENOMIC DNA]</scope>
</reference>
<dbReference type="AlphaFoldDB" id="A0AAV3Q284"/>
<comment type="function">
    <text evidence="6">Catalyzes xyloglucan endohydrolysis (XEH) and/or endotransglycosylation (XET). Cleaves and religates xyloglucan polymers, an essential constituent of the primary cell wall, and thereby participates in cell wall construction of growing tissues.</text>
</comment>
<keyword evidence="4 6" id="KW-0326">Glycosidase</keyword>
<dbReference type="GO" id="GO:0016762">
    <property type="term" value="F:xyloglucan:xyloglucosyl transferase activity"/>
    <property type="evidence" value="ECO:0007669"/>
    <property type="project" value="UniProtKB-EC"/>
</dbReference>
<dbReference type="InterPro" id="IPR013320">
    <property type="entry name" value="ConA-like_dom_sf"/>
</dbReference>
<keyword evidence="2 6" id="KW-0378">Hydrolase</keyword>
<dbReference type="InterPro" id="IPR016455">
    <property type="entry name" value="XTH"/>
</dbReference>
<comment type="similarity">
    <text evidence="6">Belongs to the glycosyl hydrolase 16 family.</text>
</comment>
<keyword evidence="6" id="KW-0964">Secreted</keyword>
<dbReference type="PIRSF" id="PIRSF005604">
    <property type="entry name" value="XET"/>
    <property type="match status" value="1"/>
</dbReference>
<accession>A0AAV3Q284</accession>
<comment type="caution">
    <text evidence="8">The sequence shown here is derived from an EMBL/GenBank/DDBJ whole genome shotgun (WGS) entry which is preliminary data.</text>
</comment>
<dbReference type="CDD" id="cd02176">
    <property type="entry name" value="GH16_XET"/>
    <property type="match status" value="1"/>
</dbReference>
<keyword evidence="1 6" id="KW-0808">Transferase</keyword>
<evidence type="ECO:0000256" key="4">
    <source>
        <dbReference type="ARBA" id="ARBA00023295"/>
    </source>
</evidence>
<dbReference type="EC" id="2.4.1.207" evidence="6"/>
<keyword evidence="9" id="KW-1185">Reference proteome</keyword>
<evidence type="ECO:0000313" key="9">
    <source>
        <dbReference type="Proteomes" id="UP001454036"/>
    </source>
</evidence>
<evidence type="ECO:0000256" key="3">
    <source>
        <dbReference type="ARBA" id="ARBA00023157"/>
    </source>
</evidence>
<keyword evidence="6" id="KW-0961">Cell wall biogenesis/degradation</keyword>
<dbReference type="Proteomes" id="UP001454036">
    <property type="component" value="Unassembled WGS sequence"/>
</dbReference>
<evidence type="ECO:0000256" key="5">
    <source>
        <dbReference type="PIRSR" id="PIRSR005604-1"/>
    </source>
</evidence>
<dbReference type="PROSITE" id="PS51762">
    <property type="entry name" value="GH16_2"/>
    <property type="match status" value="1"/>
</dbReference>
<evidence type="ECO:0000256" key="1">
    <source>
        <dbReference type="ARBA" id="ARBA00022679"/>
    </source>
</evidence>
<dbReference type="GO" id="GO:0010411">
    <property type="term" value="P:xyloglucan metabolic process"/>
    <property type="evidence" value="ECO:0007669"/>
    <property type="project" value="InterPro"/>
</dbReference>
<dbReference type="InterPro" id="IPR044791">
    <property type="entry name" value="Beta-glucanase/XTH"/>
</dbReference>
<dbReference type="InterPro" id="IPR008264">
    <property type="entry name" value="Beta_glucanase"/>
</dbReference>
<dbReference type="Pfam" id="PF00722">
    <property type="entry name" value="Glyco_hydro_16"/>
    <property type="match status" value="1"/>
</dbReference>
<name>A0AAV3Q284_LITER</name>
<feature type="domain" description="GH16" evidence="7">
    <location>
        <begin position="1"/>
        <end position="186"/>
    </location>
</feature>
<keyword evidence="3" id="KW-1015">Disulfide bond</keyword>
<dbReference type="GO" id="GO:0004553">
    <property type="term" value="F:hydrolase activity, hydrolyzing O-glycosyl compounds"/>
    <property type="evidence" value="ECO:0007669"/>
    <property type="project" value="InterPro"/>
</dbReference>
<dbReference type="GO" id="GO:0071555">
    <property type="term" value="P:cell wall organization"/>
    <property type="evidence" value="ECO:0007669"/>
    <property type="project" value="UniProtKB-KW"/>
</dbReference>
<dbReference type="Gene3D" id="2.60.120.200">
    <property type="match status" value="1"/>
</dbReference>
<dbReference type="InterPro" id="IPR010713">
    <property type="entry name" value="XET_C"/>
</dbReference>
<dbReference type="SUPFAM" id="SSF49899">
    <property type="entry name" value="Concanavalin A-like lectins/glucanases"/>
    <property type="match status" value="1"/>
</dbReference>
<evidence type="ECO:0000256" key="2">
    <source>
        <dbReference type="ARBA" id="ARBA00022801"/>
    </source>
</evidence>
<evidence type="ECO:0000313" key="8">
    <source>
        <dbReference type="EMBL" id="GAA0157351.1"/>
    </source>
</evidence>
<gene>
    <name evidence="8" type="ORF">LIER_14636</name>
</gene>
<feature type="active site" description="Nucleophile" evidence="5">
    <location>
        <position position="77"/>
    </location>
</feature>